<reference evidence="3" key="1">
    <citation type="submission" date="2025-08" db="UniProtKB">
        <authorList>
            <consortium name="RefSeq"/>
        </authorList>
    </citation>
    <scope>IDENTIFICATION</scope>
</reference>
<dbReference type="Pfam" id="PF13621">
    <property type="entry name" value="Cupin_8"/>
    <property type="match status" value="1"/>
</dbReference>
<accession>A0AAJ7PB49</accession>
<evidence type="ECO:0000259" key="1">
    <source>
        <dbReference type="PROSITE" id="PS51184"/>
    </source>
</evidence>
<dbReference type="Proteomes" id="UP000694867">
    <property type="component" value="Unplaced"/>
</dbReference>
<gene>
    <name evidence="3" type="primary">LOC100902710</name>
</gene>
<dbReference type="GeneID" id="100902710"/>
<dbReference type="PROSITE" id="PS51184">
    <property type="entry name" value="JMJC"/>
    <property type="match status" value="1"/>
</dbReference>
<dbReference type="AlphaFoldDB" id="A0AAJ7PB49"/>
<dbReference type="SUPFAM" id="SSF51197">
    <property type="entry name" value="Clavaminate synthase-like"/>
    <property type="match status" value="1"/>
</dbReference>
<dbReference type="InterPro" id="IPR014710">
    <property type="entry name" value="RmlC-like_jellyroll"/>
</dbReference>
<evidence type="ECO:0000313" key="2">
    <source>
        <dbReference type="Proteomes" id="UP000694867"/>
    </source>
</evidence>
<dbReference type="SMART" id="SM00558">
    <property type="entry name" value="JmjC"/>
    <property type="match status" value="1"/>
</dbReference>
<organism evidence="2 3">
    <name type="scientific">Galendromus occidentalis</name>
    <name type="common">western predatory mite</name>
    <dbReference type="NCBI Taxonomy" id="34638"/>
    <lineage>
        <taxon>Eukaryota</taxon>
        <taxon>Metazoa</taxon>
        <taxon>Ecdysozoa</taxon>
        <taxon>Arthropoda</taxon>
        <taxon>Chelicerata</taxon>
        <taxon>Arachnida</taxon>
        <taxon>Acari</taxon>
        <taxon>Parasitiformes</taxon>
        <taxon>Mesostigmata</taxon>
        <taxon>Gamasina</taxon>
        <taxon>Phytoseioidea</taxon>
        <taxon>Phytoseiidae</taxon>
        <taxon>Typhlodrominae</taxon>
        <taxon>Galendromus</taxon>
    </lineage>
</organism>
<keyword evidence="2" id="KW-1185">Reference proteome</keyword>
<sequence length="217" mass="25353">MMKMGEFIDKIEKPSKDEVLYIQKQNSNLESEFSELEDDISPKLQKWGQQIFGTPPDACNFWMGDARAITSTHKDHYENLYCVIRGYKTFTLCAPYSCMRIPHRSCKNFAHNRNEDGTWTLEPMEGETIWASGSPLEWSTVKSIKVIVKQGDVLYLPSLWFHQVEQSHQCIAVNYWFDMRFDLKYCYFKMAESLNPSLRSLLKGYQAEEEEESSTHS</sequence>
<dbReference type="RefSeq" id="XP_018496681.1">
    <property type="nucleotide sequence ID" value="XM_018641165.1"/>
</dbReference>
<feature type="domain" description="JmjC" evidence="1">
    <location>
        <begin position="20"/>
        <end position="194"/>
    </location>
</feature>
<dbReference type="KEGG" id="goe:100902710"/>
<dbReference type="Gene3D" id="2.60.120.10">
    <property type="entry name" value="Jelly Rolls"/>
    <property type="match status" value="1"/>
</dbReference>
<proteinExistence type="predicted"/>
<dbReference type="InterPro" id="IPR041667">
    <property type="entry name" value="Cupin_8"/>
</dbReference>
<protein>
    <submittedName>
        <fullName evidence="3">Bifunctional peptidase and (3S)-lysyl hydroxylase Jmjd7</fullName>
    </submittedName>
</protein>
<evidence type="ECO:0000313" key="3">
    <source>
        <dbReference type="RefSeq" id="XP_018496681.1"/>
    </source>
</evidence>
<dbReference type="PANTHER" id="PTHR12461:SF99">
    <property type="entry name" value="BIFUNCTIONAL PEPTIDASE AND (3S)-LYSYL HYDROXYLASE JMJD7"/>
    <property type="match status" value="1"/>
</dbReference>
<dbReference type="InterPro" id="IPR003347">
    <property type="entry name" value="JmjC_dom"/>
</dbReference>
<dbReference type="PANTHER" id="PTHR12461">
    <property type="entry name" value="HYPOXIA-INDUCIBLE FACTOR 1 ALPHA INHIBITOR-RELATED"/>
    <property type="match status" value="1"/>
</dbReference>
<dbReference type="CTD" id="100137047"/>
<name>A0AAJ7PB49_9ACAR</name>